<name>A0A5B8UU24_9SPHI</name>
<dbReference type="KEGG" id="mgin:FRZ54_07425"/>
<proteinExistence type="predicted"/>
<sequence>MGRKKAAKPNEMLTEIIMLRVTKATYDKLENIRSKSDCRTIPEVARRIINLEKIIFFNKDASMDAPMEILISIQKELKAIGVNINQVTRNFNSMTGERQRWYQIKRAAQYYSQVDTKVSLLLTMISQLAKKWLQK</sequence>
<protein>
    <submittedName>
        <fullName evidence="1">Plasmid mobilization relaxosome protein MobC</fullName>
    </submittedName>
</protein>
<evidence type="ECO:0000313" key="2">
    <source>
        <dbReference type="Proteomes" id="UP000321479"/>
    </source>
</evidence>
<organism evidence="1 2">
    <name type="scientific">Mucilaginibacter ginsenosidivorans</name>
    <dbReference type="NCBI Taxonomy" id="398053"/>
    <lineage>
        <taxon>Bacteria</taxon>
        <taxon>Pseudomonadati</taxon>
        <taxon>Bacteroidota</taxon>
        <taxon>Sphingobacteriia</taxon>
        <taxon>Sphingobacteriales</taxon>
        <taxon>Sphingobacteriaceae</taxon>
        <taxon>Mucilaginibacter</taxon>
    </lineage>
</organism>
<reference evidence="1 2" key="1">
    <citation type="journal article" date="2017" name="Curr. Microbiol.">
        <title>Mucilaginibacter ginsenosidivorans sp. nov., Isolated from Soil of Ginseng Field.</title>
        <authorList>
            <person name="Kim M.M."/>
            <person name="Siddiqi M.Z."/>
            <person name="Im W.T."/>
        </authorList>
    </citation>
    <scope>NUCLEOTIDE SEQUENCE [LARGE SCALE GENOMIC DNA]</scope>
    <source>
        <strain evidence="1 2">Gsoil 3017</strain>
    </source>
</reference>
<dbReference type="EMBL" id="CP042436">
    <property type="protein sequence ID" value="QEC62422.1"/>
    <property type="molecule type" value="Genomic_DNA"/>
</dbReference>
<dbReference type="AlphaFoldDB" id="A0A5B8UU24"/>
<accession>A0A5B8UU24</accession>
<dbReference type="Proteomes" id="UP000321479">
    <property type="component" value="Chromosome"/>
</dbReference>
<dbReference type="OrthoDB" id="678846at2"/>
<evidence type="ECO:0000313" key="1">
    <source>
        <dbReference type="EMBL" id="QEC62422.1"/>
    </source>
</evidence>
<keyword evidence="2" id="KW-1185">Reference proteome</keyword>
<dbReference type="RefSeq" id="WP_147030999.1">
    <property type="nucleotide sequence ID" value="NZ_CP042436.1"/>
</dbReference>
<gene>
    <name evidence="1" type="primary">mobC</name>
    <name evidence="1" type="ORF">FRZ54_07425</name>
</gene>